<dbReference type="AlphaFoldDB" id="A0A5C1H7M6"/>
<proteinExistence type="predicted"/>
<gene>
    <name evidence="2" type="primary">orf100</name>
</gene>
<evidence type="ECO:0000256" key="1">
    <source>
        <dbReference type="SAM" id="Phobius"/>
    </source>
</evidence>
<sequence length="86" mass="10813">MIFLYNFNFNKLNQNIKYNQKVKQNLINIYIKYSKLKYFVYNLNIYLNINFILVLLNYKLFNYLIYYKQINNHNILLLKLFIHLNY</sequence>
<name>A0A5C1H7M6_9APIC</name>
<keyword evidence="1" id="KW-0812">Transmembrane</keyword>
<feature type="transmembrane region" description="Helical" evidence="1">
    <location>
        <begin position="38"/>
        <end position="58"/>
    </location>
</feature>
<keyword evidence="1" id="KW-0472">Membrane</keyword>
<reference evidence="2" key="1">
    <citation type="journal article" date="2019" name="Genome Biol. Evol.">
        <title>Nephromyces represents a diverse and novel lineage of the Apicomplexa that has retained apicoplasts.</title>
        <authorList>
            <person name="Munoz-Gomez S.A."/>
            <person name="Durnin K."/>
            <person name="Eme L."/>
            <person name="Paight C."/>
            <person name="Lane C.E."/>
            <person name="Saffo M.B."/>
            <person name="Slamovits C.H."/>
        </authorList>
    </citation>
    <scope>NUCLEOTIDE SEQUENCE</scope>
    <source>
        <strain evidence="2">448</strain>
    </source>
</reference>
<organism evidence="2">
    <name type="scientific">Nephromyces sp. ex Molgula occidentalis</name>
    <dbReference type="NCBI Taxonomy" id="2544991"/>
    <lineage>
        <taxon>Eukaryota</taxon>
        <taxon>Sar</taxon>
        <taxon>Alveolata</taxon>
        <taxon>Apicomplexa</taxon>
        <taxon>Aconoidasida</taxon>
        <taxon>Nephromycida</taxon>
        <taxon>Nephromyces</taxon>
    </lineage>
</organism>
<accession>A0A5C1H7M6</accession>
<keyword evidence="1" id="KW-1133">Transmembrane helix</keyword>
<protein>
    <submittedName>
        <fullName evidence="2">Uncharacterized protein</fullName>
    </submittedName>
</protein>
<dbReference type="EMBL" id="MK573201">
    <property type="protein sequence ID" value="QEM01617.1"/>
    <property type="molecule type" value="Genomic_DNA"/>
</dbReference>
<evidence type="ECO:0000313" key="2">
    <source>
        <dbReference type="EMBL" id="QEM01617.1"/>
    </source>
</evidence>